<dbReference type="GO" id="GO:0016301">
    <property type="term" value="F:kinase activity"/>
    <property type="evidence" value="ECO:0007669"/>
    <property type="project" value="UniProtKB-KW"/>
</dbReference>
<dbReference type="Gene3D" id="2.60.200.40">
    <property type="match status" value="1"/>
</dbReference>
<proteinExistence type="predicted"/>
<dbReference type="PROSITE" id="PS50146">
    <property type="entry name" value="DAGK"/>
    <property type="match status" value="1"/>
</dbReference>
<dbReference type="InterPro" id="IPR016064">
    <property type="entry name" value="NAD/diacylglycerol_kinase_sf"/>
</dbReference>
<dbReference type="Gene3D" id="3.40.50.10330">
    <property type="entry name" value="Probable inorganic polyphosphate/atp-NAD kinase, domain 1"/>
    <property type="match status" value="1"/>
</dbReference>
<dbReference type="PANTHER" id="PTHR12358:SF106">
    <property type="entry name" value="LIPID KINASE YEGS"/>
    <property type="match status" value="1"/>
</dbReference>
<evidence type="ECO:0000256" key="3">
    <source>
        <dbReference type="ARBA" id="ARBA00022777"/>
    </source>
</evidence>
<dbReference type="EMBL" id="CP104003">
    <property type="protein sequence ID" value="UWM53852.1"/>
    <property type="molecule type" value="Genomic_DNA"/>
</dbReference>
<accession>A0A9E7UAB9</accession>
<dbReference type="SUPFAM" id="SSF111331">
    <property type="entry name" value="NAD kinase/diacylglycerol kinase-like"/>
    <property type="match status" value="1"/>
</dbReference>
<evidence type="ECO:0000256" key="1">
    <source>
        <dbReference type="ARBA" id="ARBA00022679"/>
    </source>
</evidence>
<dbReference type="SMART" id="SM00046">
    <property type="entry name" value="DAGKc"/>
    <property type="match status" value="1"/>
</dbReference>
<evidence type="ECO:0000313" key="7">
    <source>
        <dbReference type="Proteomes" id="UP001057580"/>
    </source>
</evidence>
<dbReference type="GO" id="GO:0005524">
    <property type="term" value="F:ATP binding"/>
    <property type="evidence" value="ECO:0007669"/>
    <property type="project" value="UniProtKB-KW"/>
</dbReference>
<keyword evidence="2" id="KW-0547">Nucleotide-binding</keyword>
<feature type="domain" description="DAGKc" evidence="5">
    <location>
        <begin position="1"/>
        <end position="129"/>
    </location>
</feature>
<dbReference type="Pfam" id="PF19279">
    <property type="entry name" value="YegS_C"/>
    <property type="match status" value="1"/>
</dbReference>
<keyword evidence="4" id="KW-0067">ATP-binding</keyword>
<evidence type="ECO:0000256" key="4">
    <source>
        <dbReference type="ARBA" id="ARBA00022840"/>
    </source>
</evidence>
<reference evidence="6" key="1">
    <citation type="submission" date="2022-09" db="EMBL/GenBank/DDBJ databases">
        <title>Diverse halophilic archaea isolated from saline environments.</title>
        <authorList>
            <person name="Cui H.-L."/>
        </authorList>
    </citation>
    <scope>NUCLEOTIDE SEQUENCE</scope>
    <source>
        <strain evidence="6">ZS-35-S2</strain>
    </source>
</reference>
<dbReference type="InterPro" id="IPR050187">
    <property type="entry name" value="Lipid_Phosphate_FormReg"/>
</dbReference>
<dbReference type="InterPro" id="IPR045540">
    <property type="entry name" value="YegS/DAGK_C"/>
</dbReference>
<dbReference type="Proteomes" id="UP001057580">
    <property type="component" value="Chromosome"/>
</dbReference>
<gene>
    <name evidence="6" type="ORF">N0B31_17200</name>
</gene>
<dbReference type="KEGG" id="ssai:N0B31_17200"/>
<dbReference type="InterPro" id="IPR001206">
    <property type="entry name" value="Diacylglycerol_kinase_cat_dom"/>
</dbReference>
<keyword evidence="7" id="KW-1185">Reference proteome</keyword>
<protein>
    <submittedName>
        <fullName evidence="6">Diacylglycerol kinase family lipid kinase</fullName>
    </submittedName>
</protein>
<dbReference type="GO" id="GO:0005886">
    <property type="term" value="C:plasma membrane"/>
    <property type="evidence" value="ECO:0007669"/>
    <property type="project" value="TreeGrafter"/>
</dbReference>
<evidence type="ECO:0000313" key="6">
    <source>
        <dbReference type="EMBL" id="UWM53852.1"/>
    </source>
</evidence>
<dbReference type="GeneID" id="74944196"/>
<organism evidence="6 7">
    <name type="scientific">Salinirubellus salinus</name>
    <dbReference type="NCBI Taxonomy" id="1364945"/>
    <lineage>
        <taxon>Archaea</taxon>
        <taxon>Methanobacteriati</taxon>
        <taxon>Methanobacteriota</taxon>
        <taxon>Stenosarchaea group</taxon>
        <taxon>Halobacteria</taxon>
        <taxon>Halobacteriales</taxon>
        <taxon>Natronomonadaceae</taxon>
        <taxon>Salinirubellus</taxon>
    </lineage>
</organism>
<keyword evidence="3 6" id="KW-0418">Kinase</keyword>
<evidence type="ECO:0000259" key="5">
    <source>
        <dbReference type="PROSITE" id="PS50146"/>
    </source>
</evidence>
<dbReference type="InterPro" id="IPR017438">
    <property type="entry name" value="ATP-NAD_kinase_N"/>
</dbReference>
<dbReference type="AlphaFoldDB" id="A0A9E7UAB9"/>
<dbReference type="RefSeq" id="WP_260592846.1">
    <property type="nucleotide sequence ID" value="NZ_CP104003.1"/>
</dbReference>
<name>A0A9E7UAB9_9EURY</name>
<keyword evidence="1" id="KW-0808">Transferase</keyword>
<evidence type="ECO:0000256" key="2">
    <source>
        <dbReference type="ARBA" id="ARBA00022741"/>
    </source>
</evidence>
<dbReference type="PANTHER" id="PTHR12358">
    <property type="entry name" value="SPHINGOSINE KINASE"/>
    <property type="match status" value="1"/>
</dbReference>
<dbReference type="Pfam" id="PF00781">
    <property type="entry name" value="DAGK_cat"/>
    <property type="match status" value="1"/>
</dbReference>
<sequence>MQVGTRTLIVNPVSGTGTHAEWVRRKARAKGFAVWETEGAEHGVELAREAARDGVGELAVCGGDGTINEVLRGLAAEEHLGEVTLDVVPAGTANLLAGTLGIRDTRHGLDLTDDGEVRSVDVGVAGGEPFLVSCIAGLPADASTAASGDLKERLGTLAFVVTGVQEALEFDGLHLELEARAGAETEHWEGDAMCVLVGNARKFVEEGGQADMEDGLFDVAVVERMPAGNLAIEAVTHRILGRGTEGVAHFRADEVDIVSDGPVRFSRDGELSEHESLHLDCRRQTLDVRVGPTYEPSP</sequence>